<evidence type="ECO:0000256" key="7">
    <source>
        <dbReference type="ARBA" id="ARBA00023136"/>
    </source>
</evidence>
<name>A0AA38L2W0_TAXCH</name>
<keyword evidence="10" id="KW-1185">Reference proteome</keyword>
<dbReference type="FunFam" id="3.80.10.10:FF:000129">
    <property type="entry name" value="Leucine-rich repeat receptor-like kinase"/>
    <property type="match status" value="1"/>
</dbReference>
<proteinExistence type="predicted"/>
<keyword evidence="5" id="KW-0677">Repeat</keyword>
<dbReference type="GO" id="GO:0016020">
    <property type="term" value="C:membrane"/>
    <property type="evidence" value="ECO:0007669"/>
    <property type="project" value="UniProtKB-SubCell"/>
</dbReference>
<evidence type="ECO:0000256" key="1">
    <source>
        <dbReference type="ARBA" id="ARBA00004167"/>
    </source>
</evidence>
<dbReference type="EMBL" id="JAHRHJ020000006">
    <property type="protein sequence ID" value="KAH9313023.1"/>
    <property type="molecule type" value="Genomic_DNA"/>
</dbReference>
<comment type="caution">
    <text evidence="9">The sequence shown here is derived from an EMBL/GenBank/DDBJ whole genome shotgun (WGS) entry which is preliminary data.</text>
</comment>
<protein>
    <recommendedName>
        <fullName evidence="8">Leucine-rich repeat-containing N-terminal plant-type domain-containing protein</fullName>
    </recommendedName>
</protein>
<evidence type="ECO:0000259" key="8">
    <source>
        <dbReference type="Pfam" id="PF08263"/>
    </source>
</evidence>
<dbReference type="InterPro" id="IPR001611">
    <property type="entry name" value="Leu-rich_rpt"/>
</dbReference>
<dbReference type="InterPro" id="IPR013210">
    <property type="entry name" value="LRR_N_plant-typ"/>
</dbReference>
<dbReference type="Pfam" id="PF08263">
    <property type="entry name" value="LRRNT_2"/>
    <property type="match status" value="1"/>
</dbReference>
<dbReference type="PANTHER" id="PTHR47988">
    <property type="entry name" value="SOMATIC EMBRYOGENESIS RECEPTOR KINASE 1"/>
    <property type="match status" value="1"/>
</dbReference>
<evidence type="ECO:0000256" key="2">
    <source>
        <dbReference type="ARBA" id="ARBA00022614"/>
    </source>
</evidence>
<feature type="domain" description="Leucine-rich repeat-containing N-terminal plant-type" evidence="8">
    <location>
        <begin position="14"/>
        <end position="53"/>
    </location>
</feature>
<keyword evidence="2" id="KW-0433">Leucine-rich repeat</keyword>
<organism evidence="9 10">
    <name type="scientific">Taxus chinensis</name>
    <name type="common">Chinese yew</name>
    <name type="synonym">Taxus wallichiana var. chinensis</name>
    <dbReference type="NCBI Taxonomy" id="29808"/>
    <lineage>
        <taxon>Eukaryota</taxon>
        <taxon>Viridiplantae</taxon>
        <taxon>Streptophyta</taxon>
        <taxon>Embryophyta</taxon>
        <taxon>Tracheophyta</taxon>
        <taxon>Spermatophyta</taxon>
        <taxon>Pinopsida</taxon>
        <taxon>Pinidae</taxon>
        <taxon>Conifers II</taxon>
        <taxon>Cupressales</taxon>
        <taxon>Taxaceae</taxon>
        <taxon>Taxus</taxon>
    </lineage>
</organism>
<accession>A0AA38L2W0</accession>
<keyword evidence="3" id="KW-0812">Transmembrane</keyword>
<keyword evidence="4" id="KW-0732">Signal</keyword>
<dbReference type="SUPFAM" id="SSF52058">
    <property type="entry name" value="L domain-like"/>
    <property type="match status" value="1"/>
</dbReference>
<keyword evidence="7" id="KW-0472">Membrane</keyword>
<dbReference type="Pfam" id="PF00560">
    <property type="entry name" value="LRR_1"/>
    <property type="match status" value="1"/>
</dbReference>
<gene>
    <name evidence="9" type="ORF">KI387_028058</name>
</gene>
<feature type="non-terminal residue" evidence="9">
    <location>
        <position position="1"/>
    </location>
</feature>
<sequence length="108" mass="11977">FVICNLLSTPCHANEEVDALIDMKNMMQDPHNVLQTWDPSLVDPCTWFHITCDNNGRVSRIDLAHSGLSGTLSPRIGDLPYLQYLDLSDNQLSGPVPKVGSLSRFGHD</sequence>
<evidence type="ECO:0000256" key="4">
    <source>
        <dbReference type="ARBA" id="ARBA00022729"/>
    </source>
</evidence>
<dbReference type="OMA" id="NWNMASA"/>
<dbReference type="Proteomes" id="UP000824469">
    <property type="component" value="Unassembled WGS sequence"/>
</dbReference>
<keyword evidence="6" id="KW-1133">Transmembrane helix</keyword>
<comment type="subcellular location">
    <subcellularLocation>
        <location evidence="1">Membrane</location>
        <topology evidence="1">Single-pass membrane protein</topology>
    </subcellularLocation>
</comment>
<dbReference type="Gene3D" id="3.80.10.10">
    <property type="entry name" value="Ribonuclease Inhibitor"/>
    <property type="match status" value="1"/>
</dbReference>
<feature type="non-terminal residue" evidence="9">
    <location>
        <position position="108"/>
    </location>
</feature>
<reference evidence="9 10" key="1">
    <citation type="journal article" date="2021" name="Nat. Plants">
        <title>The Taxus genome provides insights into paclitaxel biosynthesis.</title>
        <authorList>
            <person name="Xiong X."/>
            <person name="Gou J."/>
            <person name="Liao Q."/>
            <person name="Li Y."/>
            <person name="Zhou Q."/>
            <person name="Bi G."/>
            <person name="Li C."/>
            <person name="Du R."/>
            <person name="Wang X."/>
            <person name="Sun T."/>
            <person name="Guo L."/>
            <person name="Liang H."/>
            <person name="Lu P."/>
            <person name="Wu Y."/>
            <person name="Zhang Z."/>
            <person name="Ro D.K."/>
            <person name="Shang Y."/>
            <person name="Huang S."/>
            <person name="Yan J."/>
        </authorList>
    </citation>
    <scope>NUCLEOTIDE SEQUENCE [LARGE SCALE GENOMIC DNA]</scope>
    <source>
        <strain evidence="9">Ta-2019</strain>
    </source>
</reference>
<evidence type="ECO:0000256" key="5">
    <source>
        <dbReference type="ARBA" id="ARBA00022737"/>
    </source>
</evidence>
<dbReference type="AlphaFoldDB" id="A0AA38L2W0"/>
<evidence type="ECO:0000256" key="6">
    <source>
        <dbReference type="ARBA" id="ARBA00022989"/>
    </source>
</evidence>
<dbReference type="InterPro" id="IPR032675">
    <property type="entry name" value="LRR_dom_sf"/>
</dbReference>
<evidence type="ECO:0000313" key="10">
    <source>
        <dbReference type="Proteomes" id="UP000824469"/>
    </source>
</evidence>
<evidence type="ECO:0000256" key="3">
    <source>
        <dbReference type="ARBA" id="ARBA00022692"/>
    </source>
</evidence>
<evidence type="ECO:0000313" key="9">
    <source>
        <dbReference type="EMBL" id="KAH9313023.1"/>
    </source>
</evidence>